<dbReference type="AlphaFoldDB" id="A0A4C1VC48"/>
<accession>A0A4C1VC48</accession>
<proteinExistence type="predicted"/>
<dbReference type="Proteomes" id="UP000299102">
    <property type="component" value="Unassembled WGS sequence"/>
</dbReference>
<gene>
    <name evidence="1" type="ORF">EVAR_4344_1</name>
</gene>
<keyword evidence="2" id="KW-1185">Reference proteome</keyword>
<protein>
    <submittedName>
        <fullName evidence="1">Uncharacterized protein</fullName>
    </submittedName>
</protein>
<comment type="caution">
    <text evidence="1">The sequence shown here is derived from an EMBL/GenBank/DDBJ whole genome shotgun (WGS) entry which is preliminary data.</text>
</comment>
<sequence>MTRRSPAPAAECGSEPVHIFQSGVEYRSATEITNRPGPTSRARARSFYNKKKNLRQYVCVYGVSVRIPSGNSIGIELKAKPAFREPDGTG</sequence>
<name>A0A4C1VC48_EUMVA</name>
<reference evidence="1 2" key="1">
    <citation type="journal article" date="2019" name="Commun. Biol.">
        <title>The bagworm genome reveals a unique fibroin gene that provides high tensile strength.</title>
        <authorList>
            <person name="Kono N."/>
            <person name="Nakamura H."/>
            <person name="Ohtoshi R."/>
            <person name="Tomita M."/>
            <person name="Numata K."/>
            <person name="Arakawa K."/>
        </authorList>
    </citation>
    <scope>NUCLEOTIDE SEQUENCE [LARGE SCALE GENOMIC DNA]</scope>
</reference>
<dbReference type="EMBL" id="BGZK01000315">
    <property type="protein sequence ID" value="GBP36199.1"/>
    <property type="molecule type" value="Genomic_DNA"/>
</dbReference>
<evidence type="ECO:0000313" key="1">
    <source>
        <dbReference type="EMBL" id="GBP36199.1"/>
    </source>
</evidence>
<evidence type="ECO:0000313" key="2">
    <source>
        <dbReference type="Proteomes" id="UP000299102"/>
    </source>
</evidence>
<organism evidence="1 2">
    <name type="scientific">Eumeta variegata</name>
    <name type="common">Bagworm moth</name>
    <name type="synonym">Eumeta japonica</name>
    <dbReference type="NCBI Taxonomy" id="151549"/>
    <lineage>
        <taxon>Eukaryota</taxon>
        <taxon>Metazoa</taxon>
        <taxon>Ecdysozoa</taxon>
        <taxon>Arthropoda</taxon>
        <taxon>Hexapoda</taxon>
        <taxon>Insecta</taxon>
        <taxon>Pterygota</taxon>
        <taxon>Neoptera</taxon>
        <taxon>Endopterygota</taxon>
        <taxon>Lepidoptera</taxon>
        <taxon>Glossata</taxon>
        <taxon>Ditrysia</taxon>
        <taxon>Tineoidea</taxon>
        <taxon>Psychidae</taxon>
        <taxon>Oiketicinae</taxon>
        <taxon>Eumeta</taxon>
    </lineage>
</organism>